<proteinExistence type="evidence at transcript level"/>
<organism evidence="2">
    <name type="scientific">Zea mays</name>
    <name type="common">Maize</name>
    <dbReference type="NCBI Taxonomy" id="4577"/>
    <lineage>
        <taxon>Eukaryota</taxon>
        <taxon>Viridiplantae</taxon>
        <taxon>Streptophyta</taxon>
        <taxon>Embryophyta</taxon>
        <taxon>Tracheophyta</taxon>
        <taxon>Spermatophyta</taxon>
        <taxon>Magnoliopsida</taxon>
        <taxon>Liliopsida</taxon>
        <taxon>Poales</taxon>
        <taxon>Poaceae</taxon>
        <taxon>PACMAD clade</taxon>
        <taxon>Panicoideae</taxon>
        <taxon>Andropogonodae</taxon>
        <taxon>Andropogoneae</taxon>
        <taxon>Tripsacinae</taxon>
        <taxon>Zea</taxon>
    </lineage>
</organism>
<feature type="region of interest" description="Disordered" evidence="1">
    <location>
        <begin position="1"/>
        <end position="29"/>
    </location>
</feature>
<dbReference type="EMBL" id="BT070146">
    <property type="protein sequence ID" value="ACN37043.1"/>
    <property type="molecule type" value="mRNA"/>
</dbReference>
<accession>C0PPC7</accession>
<dbReference type="AlphaFoldDB" id="C0PPC7"/>
<protein>
    <submittedName>
        <fullName evidence="2">Uncharacterized protein</fullName>
    </submittedName>
</protein>
<reference evidence="2" key="2">
    <citation type="submission" date="2012-06" db="EMBL/GenBank/DDBJ databases">
        <authorList>
            <person name="Yu Y."/>
            <person name="Currie J."/>
            <person name="Lomeli R."/>
            <person name="Angelova A."/>
            <person name="Collura K."/>
            <person name="Wissotski M."/>
            <person name="Campos D."/>
            <person name="Kudrna D."/>
            <person name="Golser W."/>
            <person name="Ashely E."/>
            <person name="Descour A."/>
            <person name="Fernandes J."/>
            <person name="Soderlund C."/>
            <person name="Walbot V."/>
        </authorList>
    </citation>
    <scope>NUCLEOTIDE SEQUENCE</scope>
    <source>
        <strain evidence="2">B73</strain>
    </source>
</reference>
<reference evidence="2" key="1">
    <citation type="journal article" date="2009" name="PLoS Genet.">
        <title>Sequencing, mapping, and analysis of 27,455 maize full-length cDNAs.</title>
        <authorList>
            <person name="Soderlund C."/>
            <person name="Descour A."/>
            <person name="Kudrna D."/>
            <person name="Bomhoff M."/>
            <person name="Boyd L."/>
            <person name="Currie J."/>
            <person name="Angelova A."/>
            <person name="Collura K."/>
            <person name="Wissotski M."/>
            <person name="Ashley E."/>
            <person name="Morrow D."/>
            <person name="Fernandes J."/>
            <person name="Walbot V."/>
            <person name="Yu Y."/>
        </authorList>
    </citation>
    <scope>NUCLEOTIDE SEQUENCE</scope>
    <source>
        <strain evidence="2">B73</strain>
    </source>
</reference>
<feature type="region of interest" description="Disordered" evidence="1">
    <location>
        <begin position="35"/>
        <end position="54"/>
    </location>
</feature>
<feature type="compositionally biased region" description="Polar residues" evidence="1">
    <location>
        <begin position="7"/>
        <end position="26"/>
    </location>
</feature>
<sequence length="54" mass="5709">MVLSAEPVQSRSLATQRHSTAASCALTSHARVQRAAVLPPRRSQAATWPSEPAA</sequence>
<name>C0PPC7_MAIZE</name>
<evidence type="ECO:0000256" key="1">
    <source>
        <dbReference type="SAM" id="MobiDB-lite"/>
    </source>
</evidence>
<evidence type="ECO:0000313" key="2">
    <source>
        <dbReference type="EMBL" id="ACN37043.1"/>
    </source>
</evidence>